<name>A0ABW2YJX7_9GAMM</name>
<evidence type="ECO:0000313" key="2">
    <source>
        <dbReference type="Proteomes" id="UP001597110"/>
    </source>
</evidence>
<protein>
    <submittedName>
        <fullName evidence="1">Uncharacterized protein</fullName>
    </submittedName>
</protein>
<reference evidence="2" key="1">
    <citation type="journal article" date="2019" name="Int. J. Syst. Evol. Microbiol.">
        <title>The Global Catalogue of Microorganisms (GCM) 10K type strain sequencing project: providing services to taxonomists for standard genome sequencing and annotation.</title>
        <authorList>
            <consortium name="The Broad Institute Genomics Platform"/>
            <consortium name="The Broad Institute Genome Sequencing Center for Infectious Disease"/>
            <person name="Wu L."/>
            <person name="Ma J."/>
        </authorList>
    </citation>
    <scope>NUCLEOTIDE SEQUENCE [LARGE SCALE GENOMIC DNA]</scope>
    <source>
        <strain evidence="2">CCUG 55585</strain>
    </source>
</reference>
<sequence>MLRLADTTLRLYRKSDGRVSVRWRSFFMIHAKGAGFRLSAYLRKFDMSASFTDGSLVKLDDWGFYDSCDFELDHMIHHAWASGVADMPSFKDTAAILRVEYRLFSFDGQGGPSVIEQVVPAITCGRRP</sequence>
<keyword evidence="2" id="KW-1185">Reference proteome</keyword>
<dbReference type="RefSeq" id="WP_386826137.1">
    <property type="nucleotide sequence ID" value="NZ_JBHTIF010000005.1"/>
</dbReference>
<evidence type="ECO:0000313" key="1">
    <source>
        <dbReference type="EMBL" id="MFD0727455.1"/>
    </source>
</evidence>
<accession>A0ABW2YJX7</accession>
<proteinExistence type="predicted"/>
<gene>
    <name evidence="1" type="ORF">ACFQ0E_17815</name>
</gene>
<dbReference type="EMBL" id="JBHTIF010000005">
    <property type="protein sequence ID" value="MFD0727455.1"/>
    <property type="molecule type" value="Genomic_DNA"/>
</dbReference>
<comment type="caution">
    <text evidence="1">The sequence shown here is derived from an EMBL/GenBank/DDBJ whole genome shotgun (WGS) entry which is preliminary data.</text>
</comment>
<dbReference type="Proteomes" id="UP001597110">
    <property type="component" value="Unassembled WGS sequence"/>
</dbReference>
<organism evidence="1 2">
    <name type="scientific">Lysobacter brunescens</name>
    <dbReference type="NCBI Taxonomy" id="262323"/>
    <lineage>
        <taxon>Bacteria</taxon>
        <taxon>Pseudomonadati</taxon>
        <taxon>Pseudomonadota</taxon>
        <taxon>Gammaproteobacteria</taxon>
        <taxon>Lysobacterales</taxon>
        <taxon>Lysobacteraceae</taxon>
        <taxon>Lysobacter</taxon>
    </lineage>
</organism>